<dbReference type="Proteomes" id="UP000663193">
    <property type="component" value="Chromosome 16"/>
</dbReference>
<name>A0A7U2FJC3_PHANO</name>
<dbReference type="EMBL" id="CP069038">
    <property type="protein sequence ID" value="QRD04061.1"/>
    <property type="molecule type" value="Genomic_DNA"/>
</dbReference>
<protein>
    <submittedName>
        <fullName evidence="1">Uncharacterized protein</fullName>
    </submittedName>
</protein>
<dbReference type="VEuPathDB" id="FungiDB:JI435_420600"/>
<accession>A0A7U2FJC3</accession>
<keyword evidence="2" id="KW-1185">Reference proteome</keyword>
<reference evidence="2" key="1">
    <citation type="journal article" date="2021" name="BMC Genomics">
        <title>Chromosome-level genome assembly and manually-curated proteome of model necrotroph Parastagonospora nodorum Sn15 reveals a genome-wide trove of candidate effector homologs, and redundancy of virulence-related functions within an accessory chromosome.</title>
        <authorList>
            <person name="Bertazzoni S."/>
            <person name="Jones D.A.B."/>
            <person name="Phan H.T."/>
            <person name="Tan K.-C."/>
            <person name="Hane J.K."/>
        </authorList>
    </citation>
    <scope>NUCLEOTIDE SEQUENCE [LARGE SCALE GENOMIC DNA]</scope>
    <source>
        <strain evidence="2">SN15 / ATCC MYA-4574 / FGSC 10173)</strain>
    </source>
</reference>
<evidence type="ECO:0000313" key="2">
    <source>
        <dbReference type="Proteomes" id="UP000663193"/>
    </source>
</evidence>
<sequence>MMHVTCDVSYLARYLFSILRTAVCCIFPSFFSCMSFVPGVLSGDCMAFSGFLLSLPVVFTDHRLVVVLLLSSSSTLVSAFNPVASDSWDSEKCLFWMHFIAVPLFLIDSSAAS</sequence>
<organism evidence="1 2">
    <name type="scientific">Phaeosphaeria nodorum (strain SN15 / ATCC MYA-4574 / FGSC 10173)</name>
    <name type="common">Glume blotch fungus</name>
    <name type="synonym">Parastagonospora nodorum</name>
    <dbReference type="NCBI Taxonomy" id="321614"/>
    <lineage>
        <taxon>Eukaryota</taxon>
        <taxon>Fungi</taxon>
        <taxon>Dikarya</taxon>
        <taxon>Ascomycota</taxon>
        <taxon>Pezizomycotina</taxon>
        <taxon>Dothideomycetes</taxon>
        <taxon>Pleosporomycetidae</taxon>
        <taxon>Pleosporales</taxon>
        <taxon>Pleosporineae</taxon>
        <taxon>Phaeosphaeriaceae</taxon>
        <taxon>Parastagonospora</taxon>
    </lineage>
</organism>
<gene>
    <name evidence="1" type="ORF">JI435_420600</name>
</gene>
<evidence type="ECO:0000313" key="1">
    <source>
        <dbReference type="EMBL" id="QRD04061.1"/>
    </source>
</evidence>
<dbReference type="AlphaFoldDB" id="A0A7U2FJC3"/>
<proteinExistence type="predicted"/>